<evidence type="ECO:0000259" key="3">
    <source>
        <dbReference type="Pfam" id="PF10370"/>
    </source>
</evidence>
<keyword evidence="1" id="KW-0479">Metal-binding</keyword>
<dbReference type="Gene3D" id="2.30.30.370">
    <property type="entry name" value="FAH"/>
    <property type="match status" value="1"/>
</dbReference>
<dbReference type="GO" id="GO:0016853">
    <property type="term" value="F:isomerase activity"/>
    <property type="evidence" value="ECO:0007669"/>
    <property type="project" value="UniProtKB-KW"/>
</dbReference>
<dbReference type="Pfam" id="PF10370">
    <property type="entry name" value="Rv2993c-like_N"/>
    <property type="match status" value="1"/>
</dbReference>
<comment type="caution">
    <text evidence="4">The sequence shown here is derived from an EMBL/GenBank/DDBJ whole genome shotgun (WGS) entry which is preliminary data.</text>
</comment>
<dbReference type="InterPro" id="IPR036663">
    <property type="entry name" value="Fumarylacetoacetase_C_sf"/>
</dbReference>
<dbReference type="Proteomes" id="UP000185612">
    <property type="component" value="Unassembled WGS sequence"/>
</dbReference>
<dbReference type="Pfam" id="PF01557">
    <property type="entry name" value="FAA_hydrolase"/>
    <property type="match status" value="1"/>
</dbReference>
<dbReference type="EMBL" id="MQVS01000006">
    <property type="protein sequence ID" value="OKL51624.1"/>
    <property type="molecule type" value="Genomic_DNA"/>
</dbReference>
<keyword evidence="4" id="KW-0413">Isomerase</keyword>
<dbReference type="InterPro" id="IPR011234">
    <property type="entry name" value="Fumarylacetoacetase-like_C"/>
</dbReference>
<organism evidence="4 5">
    <name type="scientific">Buchananella hordeovulneris</name>
    <dbReference type="NCBI Taxonomy" id="52770"/>
    <lineage>
        <taxon>Bacteria</taxon>
        <taxon>Bacillati</taxon>
        <taxon>Actinomycetota</taxon>
        <taxon>Actinomycetes</taxon>
        <taxon>Actinomycetales</taxon>
        <taxon>Actinomycetaceae</taxon>
        <taxon>Buchananella</taxon>
    </lineage>
</organism>
<feature type="domain" description="Rv2993c-like N-terminal" evidence="3">
    <location>
        <begin position="1"/>
        <end position="53"/>
    </location>
</feature>
<dbReference type="FunCoup" id="A0A1Q5PVJ8">
    <property type="interactions" value="185"/>
</dbReference>
<dbReference type="GO" id="GO:0018773">
    <property type="term" value="F:acetylpyruvate hydrolase activity"/>
    <property type="evidence" value="ECO:0007669"/>
    <property type="project" value="TreeGrafter"/>
</dbReference>
<dbReference type="RefSeq" id="WP_073824679.1">
    <property type="nucleotide sequence ID" value="NZ_MQVS01000006.1"/>
</dbReference>
<evidence type="ECO:0000313" key="4">
    <source>
        <dbReference type="EMBL" id="OKL51624.1"/>
    </source>
</evidence>
<dbReference type="Gene3D" id="3.90.850.10">
    <property type="entry name" value="Fumarylacetoacetase-like, C-terminal domain"/>
    <property type="match status" value="1"/>
</dbReference>
<accession>A0A1Q5PVJ8</accession>
<dbReference type="OrthoDB" id="9805307at2"/>
<dbReference type="AlphaFoldDB" id="A0A1Q5PVJ8"/>
<evidence type="ECO:0000256" key="1">
    <source>
        <dbReference type="ARBA" id="ARBA00022723"/>
    </source>
</evidence>
<feature type="domain" description="Fumarylacetoacetase-like C-terminal" evidence="2">
    <location>
        <begin position="60"/>
        <end position="254"/>
    </location>
</feature>
<evidence type="ECO:0000313" key="5">
    <source>
        <dbReference type="Proteomes" id="UP000185612"/>
    </source>
</evidence>
<keyword evidence="5" id="KW-1185">Reference proteome</keyword>
<dbReference type="PANTHER" id="PTHR11820:SF7">
    <property type="entry name" value="ACYLPYRUVASE FAHD1, MITOCHONDRIAL"/>
    <property type="match status" value="1"/>
</dbReference>
<dbReference type="STRING" id="52770.BSZ40_07070"/>
<dbReference type="SUPFAM" id="SSF56529">
    <property type="entry name" value="FAH"/>
    <property type="match status" value="1"/>
</dbReference>
<sequence>MRIARFTLHDRPTYGVLEDGSERLVVLDGDPLFGGTKPTGQIAALDEVRLLSPVIPRSKVIGVADNYRPAGQRQDPASHPTCFFKPNTSVIGPDTPVVVPPWADEVHIEAELAVVIKTLAKNVSAAEAETVILGYTVANDISARDPHTAVGPHAAAKGFDTACPLGPWLVVGSDLDLTNLTVRARVDGQVWQEGTTADMVNKIPELIEYLTGCMTLLPGDVILTGTPVGQAVARPGQRVEVEVAGVGSLANPVVQR</sequence>
<protein>
    <submittedName>
        <fullName evidence="4">2-hydroxyhepta-2,4-diene-1,7-dioate isomerase</fullName>
    </submittedName>
</protein>
<name>A0A1Q5PVJ8_9ACTO</name>
<dbReference type="PANTHER" id="PTHR11820">
    <property type="entry name" value="ACYLPYRUVASE"/>
    <property type="match status" value="1"/>
</dbReference>
<proteinExistence type="predicted"/>
<dbReference type="InParanoid" id="A0A1Q5PVJ8"/>
<evidence type="ECO:0000259" key="2">
    <source>
        <dbReference type="Pfam" id="PF01557"/>
    </source>
</evidence>
<gene>
    <name evidence="4" type="ORF">BSZ40_07070</name>
</gene>
<reference evidence="5" key="1">
    <citation type="submission" date="2016-12" db="EMBL/GenBank/DDBJ databases">
        <authorList>
            <person name="Meng X."/>
        </authorList>
    </citation>
    <scope>NUCLEOTIDE SEQUENCE [LARGE SCALE GENOMIC DNA]</scope>
    <source>
        <strain evidence="5">DSM 20732</strain>
    </source>
</reference>
<dbReference type="GO" id="GO:0046872">
    <property type="term" value="F:metal ion binding"/>
    <property type="evidence" value="ECO:0007669"/>
    <property type="project" value="UniProtKB-KW"/>
</dbReference>
<dbReference type="InterPro" id="IPR018833">
    <property type="entry name" value="Rv2993c-like_N"/>
</dbReference>